<evidence type="ECO:0000256" key="1">
    <source>
        <dbReference type="ARBA" id="ARBA00004173"/>
    </source>
</evidence>
<dbReference type="PANTHER" id="PTHR28018">
    <property type="entry name" value="RESPIRATORY SUPERCOMPLEX FACTOR 2, MITOCHONDRIAL"/>
    <property type="match status" value="1"/>
</dbReference>
<evidence type="ECO:0000313" key="7">
    <source>
        <dbReference type="EMBL" id="KAK9788293.1"/>
    </source>
</evidence>
<dbReference type="Proteomes" id="UP001465755">
    <property type="component" value="Unassembled WGS sequence"/>
</dbReference>
<evidence type="ECO:0000256" key="4">
    <source>
        <dbReference type="ARBA" id="ARBA00023136"/>
    </source>
</evidence>
<dbReference type="Pfam" id="PF04588">
    <property type="entry name" value="HIG_1_N"/>
    <property type="match status" value="1"/>
</dbReference>
<evidence type="ECO:0000256" key="5">
    <source>
        <dbReference type="SAM" id="Phobius"/>
    </source>
</evidence>
<comment type="caution">
    <text evidence="7">The sequence shown here is derived from an EMBL/GenBank/DDBJ whole genome shotgun (WGS) entry which is preliminary data.</text>
</comment>
<gene>
    <name evidence="7" type="ORF">WJX73_003075</name>
</gene>
<sequence>MSGVGGWISDNKLKSIGLLWGSTVGASIAYQWKQNIPTSLKIIHSRVYAQAVTLGALALVAAVDIYEHRDHSNNKMDLLHSKLQELEAKLTGKGP</sequence>
<keyword evidence="3 5" id="KW-1133">Transmembrane helix</keyword>
<keyword evidence="4 5" id="KW-0472">Membrane</keyword>
<evidence type="ECO:0000259" key="6">
    <source>
        <dbReference type="PROSITE" id="PS51503"/>
    </source>
</evidence>
<protein>
    <recommendedName>
        <fullName evidence="6">HIG1 domain-containing protein</fullName>
    </recommendedName>
</protein>
<dbReference type="InterPro" id="IPR040153">
    <property type="entry name" value="Rcf2"/>
</dbReference>
<name>A0AAW1NN24_9CHLO</name>
<evidence type="ECO:0000256" key="2">
    <source>
        <dbReference type="ARBA" id="ARBA00022692"/>
    </source>
</evidence>
<dbReference type="GO" id="GO:0005739">
    <property type="term" value="C:mitochondrion"/>
    <property type="evidence" value="ECO:0007669"/>
    <property type="project" value="UniProtKB-SubCell"/>
</dbReference>
<dbReference type="AlphaFoldDB" id="A0AAW1NN24"/>
<comment type="subcellular location">
    <subcellularLocation>
        <location evidence="1">Mitochondrion</location>
    </subcellularLocation>
</comment>
<dbReference type="PANTHER" id="PTHR28018:SF3">
    <property type="entry name" value="RESPIRATORY SUPERCOMPLEX FACTOR 2, MITOCHONDRIAL"/>
    <property type="match status" value="1"/>
</dbReference>
<keyword evidence="8" id="KW-1185">Reference proteome</keyword>
<keyword evidence="2 5" id="KW-0812">Transmembrane</keyword>
<feature type="transmembrane region" description="Helical" evidence="5">
    <location>
        <begin position="47"/>
        <end position="66"/>
    </location>
</feature>
<feature type="domain" description="HIG1" evidence="6">
    <location>
        <begin position="1"/>
        <end position="75"/>
    </location>
</feature>
<dbReference type="Gene3D" id="6.10.140.1320">
    <property type="match status" value="1"/>
</dbReference>
<proteinExistence type="predicted"/>
<dbReference type="InterPro" id="IPR007667">
    <property type="entry name" value="Hypoxia_induced_domain"/>
</dbReference>
<dbReference type="PROSITE" id="PS51503">
    <property type="entry name" value="HIG1"/>
    <property type="match status" value="1"/>
</dbReference>
<reference evidence="7 8" key="1">
    <citation type="journal article" date="2024" name="Nat. Commun.">
        <title>Phylogenomics reveals the evolutionary origins of lichenization in chlorophyte algae.</title>
        <authorList>
            <person name="Puginier C."/>
            <person name="Libourel C."/>
            <person name="Otte J."/>
            <person name="Skaloud P."/>
            <person name="Haon M."/>
            <person name="Grisel S."/>
            <person name="Petersen M."/>
            <person name="Berrin J.G."/>
            <person name="Delaux P.M."/>
            <person name="Dal Grande F."/>
            <person name="Keller J."/>
        </authorList>
    </citation>
    <scope>NUCLEOTIDE SEQUENCE [LARGE SCALE GENOMIC DNA]</scope>
    <source>
        <strain evidence="7 8">SAG 2036</strain>
    </source>
</reference>
<dbReference type="GO" id="GO:0033617">
    <property type="term" value="P:mitochondrial respiratory chain complex IV assembly"/>
    <property type="evidence" value="ECO:0007669"/>
    <property type="project" value="TreeGrafter"/>
</dbReference>
<evidence type="ECO:0000313" key="8">
    <source>
        <dbReference type="Proteomes" id="UP001465755"/>
    </source>
</evidence>
<evidence type="ECO:0000256" key="3">
    <source>
        <dbReference type="ARBA" id="ARBA00022989"/>
    </source>
</evidence>
<organism evidence="7 8">
    <name type="scientific">Symbiochloris irregularis</name>
    <dbReference type="NCBI Taxonomy" id="706552"/>
    <lineage>
        <taxon>Eukaryota</taxon>
        <taxon>Viridiplantae</taxon>
        <taxon>Chlorophyta</taxon>
        <taxon>core chlorophytes</taxon>
        <taxon>Trebouxiophyceae</taxon>
        <taxon>Trebouxiales</taxon>
        <taxon>Trebouxiaceae</taxon>
        <taxon>Symbiochloris</taxon>
    </lineage>
</organism>
<dbReference type="EMBL" id="JALJOQ010000229">
    <property type="protein sequence ID" value="KAK9788293.1"/>
    <property type="molecule type" value="Genomic_DNA"/>
</dbReference>
<accession>A0AAW1NN24</accession>